<keyword evidence="2" id="KW-0732">Signal</keyword>
<protein>
    <submittedName>
        <fullName evidence="3">Uncharacterized protein</fullName>
    </submittedName>
</protein>
<feature type="signal peptide" evidence="2">
    <location>
        <begin position="1"/>
        <end position="24"/>
    </location>
</feature>
<dbReference type="Pfam" id="PF11951">
    <property type="entry name" value="Fungal_trans_2"/>
    <property type="match status" value="1"/>
</dbReference>
<dbReference type="OrthoDB" id="3525185at2759"/>
<dbReference type="InterPro" id="IPR021858">
    <property type="entry name" value="Fun_TF"/>
</dbReference>
<sequence length="308" mass="33236">MAQPNGPPTAALICTSVVLSLFEAIWPSSLDGYAAHLTAARNLTSDTPGLAQTQTNTAQTELLRQVHVHILYQSILTAFTCPTECHDSGEFATKSLSAILPSDPSSEKSQPLADRLVTQLLRLGKLVCVLASGCEEDALFELQAIENHLKILWDEHVQDKARRRGPDNHGRPEETDIDIDAFFLVPAYFASTTILLSFAQSSTSSCDAEAVETQHQIILDSAITLLTTLGGISSAYLPMYLPIALVALHSASPERRATASSLLESHQQPIIFRGLSQRIGVSIVQGSSIQLDLRQTMNQSGVYVGVSA</sequence>
<evidence type="ECO:0000256" key="1">
    <source>
        <dbReference type="ARBA" id="ARBA00023242"/>
    </source>
</evidence>
<dbReference type="Proteomes" id="UP000813444">
    <property type="component" value="Unassembled WGS sequence"/>
</dbReference>
<keyword evidence="1" id="KW-0539">Nucleus</keyword>
<evidence type="ECO:0000256" key="2">
    <source>
        <dbReference type="SAM" id="SignalP"/>
    </source>
</evidence>
<comment type="caution">
    <text evidence="3">The sequence shown here is derived from an EMBL/GenBank/DDBJ whole genome shotgun (WGS) entry which is preliminary data.</text>
</comment>
<feature type="chain" id="PRO_5035474128" evidence="2">
    <location>
        <begin position="25"/>
        <end position="308"/>
    </location>
</feature>
<name>A0A8K0SL68_9HYPO</name>
<gene>
    <name evidence="3" type="ORF">B0I35DRAFT_481070</name>
</gene>
<dbReference type="AlphaFoldDB" id="A0A8K0SL68"/>
<evidence type="ECO:0000313" key="4">
    <source>
        <dbReference type="Proteomes" id="UP000813444"/>
    </source>
</evidence>
<dbReference type="EMBL" id="JAGPNK010000010">
    <property type="protein sequence ID" value="KAH7312626.1"/>
    <property type="molecule type" value="Genomic_DNA"/>
</dbReference>
<accession>A0A8K0SL68</accession>
<reference evidence="3" key="1">
    <citation type="journal article" date="2021" name="Nat. Commun.">
        <title>Genetic determinants of endophytism in the Arabidopsis root mycobiome.</title>
        <authorList>
            <person name="Mesny F."/>
            <person name="Miyauchi S."/>
            <person name="Thiergart T."/>
            <person name="Pickel B."/>
            <person name="Atanasova L."/>
            <person name="Karlsson M."/>
            <person name="Huettel B."/>
            <person name="Barry K.W."/>
            <person name="Haridas S."/>
            <person name="Chen C."/>
            <person name="Bauer D."/>
            <person name="Andreopoulos W."/>
            <person name="Pangilinan J."/>
            <person name="LaButti K."/>
            <person name="Riley R."/>
            <person name="Lipzen A."/>
            <person name="Clum A."/>
            <person name="Drula E."/>
            <person name="Henrissat B."/>
            <person name="Kohler A."/>
            <person name="Grigoriev I.V."/>
            <person name="Martin F.M."/>
            <person name="Hacquard S."/>
        </authorList>
    </citation>
    <scope>NUCLEOTIDE SEQUENCE</scope>
    <source>
        <strain evidence="3">MPI-CAGE-CH-0235</strain>
    </source>
</reference>
<organism evidence="3 4">
    <name type="scientific">Stachybotrys elegans</name>
    <dbReference type="NCBI Taxonomy" id="80388"/>
    <lineage>
        <taxon>Eukaryota</taxon>
        <taxon>Fungi</taxon>
        <taxon>Dikarya</taxon>
        <taxon>Ascomycota</taxon>
        <taxon>Pezizomycotina</taxon>
        <taxon>Sordariomycetes</taxon>
        <taxon>Hypocreomycetidae</taxon>
        <taxon>Hypocreales</taxon>
        <taxon>Stachybotryaceae</taxon>
        <taxon>Stachybotrys</taxon>
    </lineage>
</organism>
<proteinExistence type="predicted"/>
<keyword evidence="4" id="KW-1185">Reference proteome</keyword>
<evidence type="ECO:0000313" key="3">
    <source>
        <dbReference type="EMBL" id="KAH7312626.1"/>
    </source>
</evidence>